<reference evidence="2 3" key="1">
    <citation type="submission" date="2019-11" db="EMBL/GenBank/DDBJ databases">
        <title>Comparison of genomes from free-living endosymbiotic cyanobacteria isolated from Azolla.</title>
        <authorList>
            <person name="Thiel T."/>
            <person name="Pratte B."/>
        </authorList>
    </citation>
    <scope>NUCLEOTIDE SEQUENCE [LARGE SCALE GENOMIC DNA]</scope>
    <source>
        <strain evidence="2 3">N2B</strain>
        <plasmid evidence="2">pN2B-A</plasmid>
    </source>
</reference>
<dbReference type="Pfam" id="PF07589">
    <property type="entry name" value="PEP-CTERM"/>
    <property type="match status" value="1"/>
</dbReference>
<evidence type="ECO:0000259" key="1">
    <source>
        <dbReference type="Pfam" id="PF07589"/>
    </source>
</evidence>
<evidence type="ECO:0000313" key="3">
    <source>
        <dbReference type="Proteomes" id="UP000570851"/>
    </source>
</evidence>
<proteinExistence type="predicted"/>
<dbReference type="GeneID" id="58726997"/>
<protein>
    <submittedName>
        <fullName evidence="2">PEP-CTERM sorting domain-containing protein</fullName>
    </submittedName>
</protein>
<feature type="domain" description="Ice-binding protein C-terminal" evidence="1">
    <location>
        <begin position="270"/>
        <end position="289"/>
    </location>
</feature>
<dbReference type="RefSeq" id="WP_011316388.1">
    <property type="nucleotide sequence ID" value="NZ_JACKZP010000269.1"/>
</dbReference>
<accession>A0ABR6SGE7</accession>
<sequence>MKNLKNINNCLAATLGIAIFSWIGCQTQSALAIDVRTSGNVIKNLSNQQACDVNIGFRIPGLFEKILGGNINIKGLDPIAIVNEGLSSFDQDIFFIKNGKFLCFDPSEPIFVDILVNSKKKNAIKWLTEKVFLTGAGGKNNPLQSELGLAGFVVENKVSNTRSLNRDILDDITTYTFSNDGNVNLFIDKITLGLSPNLIEPELFSQSILSEINVFNNNDLGWSLQPGETVTIDLPFDIPGASYLIANIEGIGNPGDNEFPVNFLQQHEEPIPEPSSLLGLLALGTIGTASTLNRKFKRSKSTSRKLEKSPNLLL</sequence>
<keyword evidence="3" id="KW-1185">Reference proteome</keyword>
<evidence type="ECO:0000313" key="2">
    <source>
        <dbReference type="EMBL" id="MBC1305476.1"/>
    </source>
</evidence>
<organism evidence="2 3">
    <name type="scientific">Trichormus variabilis N2B</name>
    <dbReference type="NCBI Taxonomy" id="2681315"/>
    <lineage>
        <taxon>Bacteria</taxon>
        <taxon>Bacillati</taxon>
        <taxon>Cyanobacteriota</taxon>
        <taxon>Cyanophyceae</taxon>
        <taxon>Nostocales</taxon>
        <taxon>Nostocaceae</taxon>
        <taxon>Trichormus</taxon>
    </lineage>
</organism>
<keyword evidence="2" id="KW-0614">Plasmid</keyword>
<dbReference type="PROSITE" id="PS51257">
    <property type="entry name" value="PROKAR_LIPOPROTEIN"/>
    <property type="match status" value="1"/>
</dbReference>
<geneLocation type="plasmid" evidence="2">
    <name>pN2B-A</name>
</geneLocation>
<dbReference type="NCBIfam" id="TIGR02595">
    <property type="entry name" value="PEP_CTERM"/>
    <property type="match status" value="1"/>
</dbReference>
<gene>
    <name evidence="2" type="ORF">GNE12_26645</name>
</gene>
<dbReference type="InterPro" id="IPR013424">
    <property type="entry name" value="Ice-binding_C"/>
</dbReference>
<dbReference type="EMBL" id="JACKZP010000269">
    <property type="protein sequence ID" value="MBC1305476.1"/>
    <property type="molecule type" value="Genomic_DNA"/>
</dbReference>
<dbReference type="Proteomes" id="UP000570851">
    <property type="component" value="Unassembled WGS sequence"/>
</dbReference>
<name>A0ABR6SGE7_ANAVA</name>
<comment type="caution">
    <text evidence="2">The sequence shown here is derived from an EMBL/GenBank/DDBJ whole genome shotgun (WGS) entry which is preliminary data.</text>
</comment>